<dbReference type="Proteomes" id="UP000013523">
    <property type="component" value="Chromosome"/>
</dbReference>
<dbReference type="OrthoDB" id="9767044at2"/>
<evidence type="ECO:0000313" key="3">
    <source>
        <dbReference type="Proteomes" id="UP000013523"/>
    </source>
</evidence>
<feature type="domain" description="Nitrogenase/oxidoreductase component 1" evidence="1">
    <location>
        <begin position="59"/>
        <end position="437"/>
    </location>
</feature>
<protein>
    <submittedName>
        <fullName evidence="2">Nitrogenase molybdenum-iron protein, alpha and beta chains</fullName>
    </submittedName>
</protein>
<keyword evidence="3" id="KW-1185">Reference proteome</keyword>
<dbReference type="SUPFAM" id="SSF53807">
    <property type="entry name" value="Helical backbone' metal receptor"/>
    <property type="match status" value="1"/>
</dbReference>
<dbReference type="GO" id="GO:0016491">
    <property type="term" value="F:oxidoreductase activity"/>
    <property type="evidence" value="ECO:0007669"/>
    <property type="project" value="InterPro"/>
</dbReference>
<dbReference type="Gene3D" id="3.40.50.1980">
    <property type="entry name" value="Nitrogenase molybdenum iron protein domain"/>
    <property type="match status" value="1"/>
</dbReference>
<dbReference type="STRING" id="86416.Clopa_4135"/>
<dbReference type="PANTHER" id="PTHR42956:SF1">
    <property type="entry name" value="NITROGENASE IRON-MOLYBDENUM COFACTOR BIOSYNTHESIS PROTEIN NIFE"/>
    <property type="match status" value="1"/>
</dbReference>
<gene>
    <name evidence="2" type="ORF">Clopa_4135</name>
</gene>
<dbReference type="InterPro" id="IPR000510">
    <property type="entry name" value="Nase/OxRdtase_comp1"/>
</dbReference>
<dbReference type="AlphaFoldDB" id="R4KGY3"/>
<dbReference type="KEGG" id="cpas:Clopa_4135"/>
<accession>R4KGY3</accession>
<name>R4KGY3_CLOPA</name>
<proteinExistence type="predicted"/>
<dbReference type="InterPro" id="IPR049939">
    <property type="entry name" value="NifE-like"/>
</dbReference>
<organism evidence="2 3">
    <name type="scientific">Clostridium pasteurianum BC1</name>
    <dbReference type="NCBI Taxonomy" id="86416"/>
    <lineage>
        <taxon>Bacteria</taxon>
        <taxon>Bacillati</taxon>
        <taxon>Bacillota</taxon>
        <taxon>Clostridia</taxon>
        <taxon>Eubacteriales</taxon>
        <taxon>Clostridiaceae</taxon>
        <taxon>Clostridium</taxon>
    </lineage>
</organism>
<dbReference type="EMBL" id="CP003261">
    <property type="protein sequence ID" value="AGK98870.1"/>
    <property type="molecule type" value="Genomic_DNA"/>
</dbReference>
<dbReference type="Gene3D" id="3.40.50.12380">
    <property type="entry name" value="Nitrogenase MoFe cofactor biosynthesis protein NifE, C-terminal"/>
    <property type="match status" value="1"/>
</dbReference>
<dbReference type="eggNOG" id="COG2710">
    <property type="taxonomic scope" value="Bacteria"/>
</dbReference>
<dbReference type="PANTHER" id="PTHR42956">
    <property type="entry name" value="NITROGENASE IRON-MOLYBDENUM COFACTOR BIOSYNTHESIS PROTEIN NIFE"/>
    <property type="match status" value="1"/>
</dbReference>
<dbReference type="PATRIC" id="fig|86416.3.peg.4137"/>
<dbReference type="HOGENOM" id="CLU_025876_3_0_9"/>
<reference evidence="2 3" key="1">
    <citation type="submission" date="2012-01" db="EMBL/GenBank/DDBJ databases">
        <title>Complete sequence of chromosome of Clostridium pasteurianum BC1.</title>
        <authorList>
            <consortium name="US DOE Joint Genome Institute"/>
            <person name="Lucas S."/>
            <person name="Han J."/>
            <person name="Lapidus A."/>
            <person name="Cheng J.-F."/>
            <person name="Goodwin L."/>
            <person name="Pitluck S."/>
            <person name="Peters L."/>
            <person name="Mikhailova N."/>
            <person name="Teshima H."/>
            <person name="Detter J.C."/>
            <person name="Han C."/>
            <person name="Tapia R."/>
            <person name="Land M."/>
            <person name="Hauser L."/>
            <person name="Kyrpides N."/>
            <person name="Ivanova N."/>
            <person name="Pagani I."/>
            <person name="Dunn J."/>
            <person name="Taghavi S."/>
            <person name="Francis A."/>
            <person name="van der Lelie D."/>
            <person name="Woyke T."/>
        </authorList>
    </citation>
    <scope>NUCLEOTIDE SEQUENCE [LARGE SCALE GENOMIC DNA]</scope>
    <source>
        <strain evidence="2 3">BC1</strain>
    </source>
</reference>
<sequence length="472" mass="53237">MGLLSTKRPQIREKRLNTLSAYLGNVDLLLEDIEKEDARQRIRTFSQTTFDDIIYTLKAINGIEDAAIVIHGPSGCSAVQLDFLSKDISTNWAVTNLNEKDSILGGERKLREAVIKLQERYKPNVIFIVATPVVAINNDDILAVILELEAKLNIKIVPIFSDGFKSKSSVLGSDLVFHSLVKYLVADKEEHNNEPNLINLVSVHENQQELDEIEDILSEIGIKANILPRFANLKNIEQASKAALSVGIDSDNSDYLLKALNEKYDTPFLQPQLPVGIKRTADWFYTIGEALGLKERTEEVISKTISESKEYTDRNNLNGINVYISLPTRLGFSVAKSIEEFGGNVIGLTVDHIDKLDKDELKEFKLIDENIKIHIADGQDFEEANILNKVKPDLYVGLSYKSSLAARLGIPAIAIDNLNIIGFEGVKRFISQIQKALKNKFFVDRLRKIKNIPYEDSWYKKSSNWYIKQEVK</sequence>
<dbReference type="RefSeq" id="WP_015617145.1">
    <property type="nucleotide sequence ID" value="NC_021182.1"/>
</dbReference>
<evidence type="ECO:0000313" key="2">
    <source>
        <dbReference type="EMBL" id="AGK98870.1"/>
    </source>
</evidence>
<dbReference type="Pfam" id="PF00148">
    <property type="entry name" value="Oxidored_nitro"/>
    <property type="match status" value="1"/>
</dbReference>
<evidence type="ECO:0000259" key="1">
    <source>
        <dbReference type="Pfam" id="PF00148"/>
    </source>
</evidence>